<evidence type="ECO:0000256" key="4">
    <source>
        <dbReference type="ARBA" id="ARBA00022833"/>
    </source>
</evidence>
<feature type="compositionally biased region" description="Acidic residues" evidence="6">
    <location>
        <begin position="270"/>
        <end position="291"/>
    </location>
</feature>
<dbReference type="InterPro" id="IPR051095">
    <property type="entry name" value="Dros_DevTransReg"/>
</dbReference>
<dbReference type="HOGENOM" id="CLU_498155_0_0_1"/>
<dbReference type="SUPFAM" id="SSF54695">
    <property type="entry name" value="POZ domain"/>
    <property type="match status" value="1"/>
</dbReference>
<dbReference type="Gene3D" id="3.30.710.10">
    <property type="entry name" value="Potassium Channel Kv1.1, Chain A"/>
    <property type="match status" value="1"/>
</dbReference>
<gene>
    <name evidence="9" type="ORF">D910_12471</name>
    <name evidence="8" type="ORF">YQE_07132</name>
</gene>
<evidence type="ECO:0000256" key="6">
    <source>
        <dbReference type="SAM" id="MobiDB-lite"/>
    </source>
</evidence>
<dbReference type="OrthoDB" id="2311693at2759"/>
<dbReference type="Gene3D" id="2.20.25.240">
    <property type="match status" value="2"/>
</dbReference>
<dbReference type="SMART" id="SM00225">
    <property type="entry name" value="BTB"/>
    <property type="match status" value="1"/>
</dbReference>
<reference evidence="8 10" key="1">
    <citation type="journal article" date="2013" name="Genome Biol.">
        <title>Draft genome of the mountain pine beetle, Dendroctonus ponderosae Hopkins, a major forest pest.</title>
        <authorList>
            <person name="Keeling C.I."/>
            <person name="Yuen M.M."/>
            <person name="Liao N.Y."/>
            <person name="Docking T.R."/>
            <person name="Chan S.K."/>
            <person name="Taylor G.A."/>
            <person name="Palmquist D.L."/>
            <person name="Jackman S.D."/>
            <person name="Nguyen A."/>
            <person name="Li M."/>
            <person name="Henderson H."/>
            <person name="Janes J.K."/>
            <person name="Zhao Y."/>
            <person name="Pandoh P."/>
            <person name="Moore R."/>
            <person name="Sperling F.A."/>
            <person name="Huber D.P."/>
            <person name="Birol I."/>
            <person name="Jones S.J."/>
            <person name="Bohlmann J."/>
        </authorList>
    </citation>
    <scope>NUCLEOTIDE SEQUENCE</scope>
</reference>
<comment type="subcellular location">
    <subcellularLocation>
        <location evidence="1">Nucleus</location>
    </subcellularLocation>
</comment>
<dbReference type="Pfam" id="PF00651">
    <property type="entry name" value="BTB"/>
    <property type="match status" value="1"/>
</dbReference>
<dbReference type="GO" id="GO:0005634">
    <property type="term" value="C:nucleus"/>
    <property type="evidence" value="ECO:0007669"/>
    <property type="project" value="UniProtKB-SubCell"/>
</dbReference>
<feature type="region of interest" description="Disordered" evidence="6">
    <location>
        <begin position="169"/>
        <end position="319"/>
    </location>
</feature>
<dbReference type="PANTHER" id="PTHR23110">
    <property type="entry name" value="BTB DOMAIN TRANSCRIPTION FACTOR"/>
    <property type="match status" value="1"/>
</dbReference>
<evidence type="ECO:0000256" key="2">
    <source>
        <dbReference type="ARBA" id="ARBA00022723"/>
    </source>
</evidence>
<evidence type="ECO:0000313" key="10">
    <source>
        <dbReference type="Proteomes" id="UP000030742"/>
    </source>
</evidence>
<evidence type="ECO:0000256" key="5">
    <source>
        <dbReference type="ARBA" id="ARBA00023242"/>
    </source>
</evidence>
<dbReference type="InterPro" id="IPR011333">
    <property type="entry name" value="SKP1/BTB/POZ_sf"/>
</dbReference>
<evidence type="ECO:0000256" key="3">
    <source>
        <dbReference type="ARBA" id="ARBA00022771"/>
    </source>
</evidence>
<keyword evidence="2" id="KW-0479">Metal-binding</keyword>
<feature type="non-terminal residue" evidence="8">
    <location>
        <position position="1"/>
    </location>
</feature>
<accession>N6U428</accession>
<name>N6U428_DENPD</name>
<dbReference type="GO" id="GO:0008270">
    <property type="term" value="F:zinc ion binding"/>
    <property type="evidence" value="ECO:0007669"/>
    <property type="project" value="UniProtKB-KW"/>
</dbReference>
<dbReference type="AlphaFoldDB" id="N6U428"/>
<evidence type="ECO:0000256" key="1">
    <source>
        <dbReference type="ARBA" id="ARBA00004123"/>
    </source>
</evidence>
<dbReference type="FunFam" id="3.30.710.10:FF:000036">
    <property type="entry name" value="Mod(Mdg4), isoform H"/>
    <property type="match status" value="1"/>
</dbReference>
<dbReference type="InterPro" id="IPR000210">
    <property type="entry name" value="BTB/POZ_dom"/>
</dbReference>
<dbReference type="CDD" id="cd18315">
    <property type="entry name" value="BTB_POZ_BAB-like"/>
    <property type="match status" value="1"/>
</dbReference>
<evidence type="ECO:0000313" key="8">
    <source>
        <dbReference type="EMBL" id="ENN76355.1"/>
    </source>
</evidence>
<dbReference type="EMBL" id="KB632410">
    <property type="protein sequence ID" value="ERL95204.1"/>
    <property type="molecule type" value="Genomic_DNA"/>
</dbReference>
<evidence type="ECO:0000313" key="9">
    <source>
        <dbReference type="EMBL" id="ERL95204.1"/>
    </source>
</evidence>
<sequence>MNSKCNEALPVASQKQDRFGITAGVTTKKVSEKVPKLPTFLSELNEAYVEHKREPTMASEQFSLCWDNFHKNMSSGMNALLEHEDLVDVTLAVEGRLLKAHKMVLSVCSPYFKELFKSNPCQHPIVFMKDVSYVAMSDLLQFMYQGEVQVSQDNLTTFIKTAEALQIKGLTGDGNGSTDAETESLPEKPATRHTEESYKPMSRPKKQPLTPSVTTSPNQSAKRARLTSNDSQSSLTPITKTEPASAQTANTDSAVQFKVEPYDQNQSVLTDDDGGENMDDMLDDSTVDGAEDYSMMEGEEPQAGTSTDGTGEGQGGRPKKARIHLGRFLANGYWYTTSYFKTNPRRRYMRCALYPKTGCKARAVQMLNTLELRLSGTHCHGPEGNQDNVSEFLSALRRSVDLHNTLKDVYNEVALSYRQAAMHRCFKSVRPSMRCAVPDIRRKPNMPRYIVDGFVFHVNITKGKPPMIYLRCMEYKKLGCHARAVIPYDGSLQDIKLNKPHNHEPDFSAEEKIIFMRELKEMTVRNFIVPTRTVHETLAELYPNAAKEIPFKMVRNKMNRWRREHLAE</sequence>
<feature type="compositionally biased region" description="Basic and acidic residues" evidence="6">
    <location>
        <begin position="185"/>
        <end position="198"/>
    </location>
</feature>
<dbReference type="Pfam" id="PF04500">
    <property type="entry name" value="FLYWCH"/>
    <property type="match status" value="1"/>
</dbReference>
<evidence type="ECO:0000259" key="7">
    <source>
        <dbReference type="PROSITE" id="PS50097"/>
    </source>
</evidence>
<organism evidence="8">
    <name type="scientific">Dendroctonus ponderosae</name>
    <name type="common">Mountain pine beetle</name>
    <dbReference type="NCBI Taxonomy" id="77166"/>
    <lineage>
        <taxon>Eukaryota</taxon>
        <taxon>Metazoa</taxon>
        <taxon>Ecdysozoa</taxon>
        <taxon>Arthropoda</taxon>
        <taxon>Hexapoda</taxon>
        <taxon>Insecta</taxon>
        <taxon>Pterygota</taxon>
        <taxon>Neoptera</taxon>
        <taxon>Endopterygota</taxon>
        <taxon>Coleoptera</taxon>
        <taxon>Polyphaga</taxon>
        <taxon>Cucujiformia</taxon>
        <taxon>Curculionidae</taxon>
        <taxon>Scolytinae</taxon>
        <taxon>Dendroctonus</taxon>
    </lineage>
</organism>
<dbReference type="EMBL" id="KB740983">
    <property type="protein sequence ID" value="ENN76355.1"/>
    <property type="molecule type" value="Genomic_DNA"/>
</dbReference>
<keyword evidence="4" id="KW-0862">Zinc</keyword>
<keyword evidence="5" id="KW-0539">Nucleus</keyword>
<protein>
    <recommendedName>
        <fullName evidence="7">BTB domain-containing protein</fullName>
    </recommendedName>
</protein>
<dbReference type="PANTHER" id="PTHR23110:SF99">
    <property type="entry name" value="BROAD-COMPLEX CORE PROTEIN ISOFORM 6"/>
    <property type="match status" value="1"/>
</dbReference>
<dbReference type="InterPro" id="IPR007588">
    <property type="entry name" value="Znf_FLYWCH"/>
</dbReference>
<proteinExistence type="predicted"/>
<dbReference type="Proteomes" id="UP000030742">
    <property type="component" value="Unassembled WGS sequence"/>
</dbReference>
<dbReference type="GO" id="GO:0006357">
    <property type="term" value="P:regulation of transcription by RNA polymerase II"/>
    <property type="evidence" value="ECO:0007669"/>
    <property type="project" value="TreeGrafter"/>
</dbReference>
<feature type="compositionally biased region" description="Polar residues" evidence="6">
    <location>
        <begin position="209"/>
        <end position="254"/>
    </location>
</feature>
<dbReference type="PROSITE" id="PS50097">
    <property type="entry name" value="BTB"/>
    <property type="match status" value="1"/>
</dbReference>
<keyword evidence="3" id="KW-0863">Zinc-finger</keyword>
<feature type="domain" description="BTB" evidence="7">
    <location>
        <begin position="87"/>
        <end position="152"/>
    </location>
</feature>